<evidence type="ECO:0000313" key="6">
    <source>
        <dbReference type="Proteomes" id="UP001465976"/>
    </source>
</evidence>
<feature type="region of interest" description="Disordered" evidence="3">
    <location>
        <begin position="1"/>
        <end position="68"/>
    </location>
</feature>
<organism evidence="5 6">
    <name type="scientific">Marasmius crinis-equi</name>
    <dbReference type="NCBI Taxonomy" id="585013"/>
    <lineage>
        <taxon>Eukaryota</taxon>
        <taxon>Fungi</taxon>
        <taxon>Dikarya</taxon>
        <taxon>Basidiomycota</taxon>
        <taxon>Agaricomycotina</taxon>
        <taxon>Agaricomycetes</taxon>
        <taxon>Agaricomycetidae</taxon>
        <taxon>Agaricales</taxon>
        <taxon>Marasmiineae</taxon>
        <taxon>Marasmiaceae</taxon>
        <taxon>Marasmius</taxon>
    </lineage>
</organism>
<dbReference type="InterPro" id="IPR046347">
    <property type="entry name" value="bZIP_sf"/>
</dbReference>
<evidence type="ECO:0000256" key="2">
    <source>
        <dbReference type="ARBA" id="ARBA00023242"/>
    </source>
</evidence>
<dbReference type="InterPro" id="IPR018287">
    <property type="entry name" value="Hap4_TF_heteromerisation"/>
</dbReference>
<feature type="domain" description="BZIP" evidence="4">
    <location>
        <begin position="52"/>
        <end position="66"/>
    </location>
</feature>
<dbReference type="PROSITE" id="PS00036">
    <property type="entry name" value="BZIP_BASIC"/>
    <property type="match status" value="1"/>
</dbReference>
<keyword evidence="6" id="KW-1185">Reference proteome</keyword>
<dbReference type="PANTHER" id="PTHR40621">
    <property type="entry name" value="TRANSCRIPTION FACTOR KAPC-RELATED"/>
    <property type="match status" value="1"/>
</dbReference>
<accession>A0ABR3FUD7</accession>
<name>A0ABR3FUD7_9AGAR</name>
<sequence>MASPAVSTSSSTPLFAVPSKEWVIQPKPKPGRKPKKDPNPTTTVDDPDGKGRRVQNRAAQRAFRERKQSQLAELQARVQSYEQGEIERNVALQNIAKRLKEENEALRRENAILKETMAKIEREHQIALSNERKRWRDDSPSTNSSLPTSRKRPRVDDDSQDAITLSHITTTFSSASPPSMASSPESAPSPFSPILLDTPQAPPPLNNLINLSLPAKLDAFSNPVLPAFGGCGLCSEGTSCVCREALQNPMAAAPAPPPTLKIEAFEAPQPPTIIRIGSPAPATILDNLPEYKPPVPLRRRQNTNGSNLIFPVASLPPSQKPTCSGDPENCLACADDSFGKAFCAALGKSVAAQSSVSATSSCGNCPCGPHNFGVNPAVVSLSNSPQSLSPVSTPPPDCETEDVDTIPTDDAWRQLKAHPNVAFADLALLADVVARRSKCTGPRVVISPAPGAITPERMGSPANGESQSIILTDPHARYRERERSQSVSSPPQLVPQEILLKCGQERVREVQSSGVRDALRLLDAKFS</sequence>
<feature type="compositionally biased region" description="Polar residues" evidence="3">
    <location>
        <begin position="161"/>
        <end position="172"/>
    </location>
</feature>
<dbReference type="EMBL" id="JBAHYK010000071">
    <property type="protein sequence ID" value="KAL0579107.1"/>
    <property type="molecule type" value="Genomic_DNA"/>
</dbReference>
<feature type="region of interest" description="Disordered" evidence="3">
    <location>
        <begin position="450"/>
        <end position="469"/>
    </location>
</feature>
<evidence type="ECO:0000259" key="4">
    <source>
        <dbReference type="PROSITE" id="PS00036"/>
    </source>
</evidence>
<evidence type="ECO:0000313" key="5">
    <source>
        <dbReference type="EMBL" id="KAL0579107.1"/>
    </source>
</evidence>
<dbReference type="SMART" id="SM00338">
    <property type="entry name" value="BRLZ"/>
    <property type="match status" value="1"/>
</dbReference>
<feature type="compositionally biased region" description="Low complexity" evidence="3">
    <location>
        <begin position="173"/>
        <end position="191"/>
    </location>
</feature>
<feature type="region of interest" description="Disordered" evidence="3">
    <location>
        <begin position="131"/>
        <end position="191"/>
    </location>
</feature>
<keyword evidence="2" id="KW-0539">Nucleus</keyword>
<dbReference type="Gene3D" id="1.20.5.170">
    <property type="match status" value="1"/>
</dbReference>
<comment type="subcellular location">
    <subcellularLocation>
        <location evidence="1">Nucleus</location>
    </subcellularLocation>
</comment>
<proteinExistence type="predicted"/>
<gene>
    <name evidence="5" type="ORF">V5O48_002890</name>
</gene>
<dbReference type="PANTHER" id="PTHR40621:SF7">
    <property type="entry name" value="BZIP DOMAIN-CONTAINING PROTEIN"/>
    <property type="match status" value="1"/>
</dbReference>
<evidence type="ECO:0000256" key="3">
    <source>
        <dbReference type="SAM" id="MobiDB-lite"/>
    </source>
</evidence>
<evidence type="ECO:0000256" key="1">
    <source>
        <dbReference type="ARBA" id="ARBA00004123"/>
    </source>
</evidence>
<dbReference type="SUPFAM" id="SSF57959">
    <property type="entry name" value="Leucine zipper domain"/>
    <property type="match status" value="1"/>
</dbReference>
<dbReference type="InterPro" id="IPR050936">
    <property type="entry name" value="AP-1-like"/>
</dbReference>
<reference evidence="5 6" key="1">
    <citation type="submission" date="2024-02" db="EMBL/GenBank/DDBJ databases">
        <title>A draft genome for the cacao thread blight pathogen Marasmius crinis-equi.</title>
        <authorList>
            <person name="Cohen S.P."/>
            <person name="Baruah I.K."/>
            <person name="Amoako-Attah I."/>
            <person name="Bukari Y."/>
            <person name="Meinhardt L.W."/>
            <person name="Bailey B.A."/>
        </authorList>
    </citation>
    <scope>NUCLEOTIDE SEQUENCE [LARGE SCALE GENOMIC DNA]</scope>
    <source>
        <strain evidence="5 6">GH-76</strain>
    </source>
</reference>
<dbReference type="CDD" id="cd14688">
    <property type="entry name" value="bZIP_YAP"/>
    <property type="match status" value="1"/>
</dbReference>
<dbReference type="InterPro" id="IPR004827">
    <property type="entry name" value="bZIP"/>
</dbReference>
<dbReference type="Proteomes" id="UP001465976">
    <property type="component" value="Unassembled WGS sequence"/>
</dbReference>
<comment type="caution">
    <text evidence="5">The sequence shown here is derived from an EMBL/GenBank/DDBJ whole genome shotgun (WGS) entry which is preliminary data.</text>
</comment>
<feature type="compositionally biased region" description="Low complexity" evidence="3">
    <location>
        <begin position="1"/>
        <end position="13"/>
    </location>
</feature>
<dbReference type="Pfam" id="PF10297">
    <property type="entry name" value="Hap4_Hap_bind"/>
    <property type="match status" value="1"/>
</dbReference>
<protein>
    <recommendedName>
        <fullName evidence="4">BZIP domain-containing protein</fullName>
    </recommendedName>
</protein>